<dbReference type="Gene3D" id="3.80.10.10">
    <property type="entry name" value="Ribonuclease Inhibitor"/>
    <property type="match status" value="1"/>
</dbReference>
<gene>
    <name evidence="3" type="ORF">Agub_g7465</name>
</gene>
<accession>A0AAD3DQ36</accession>
<dbReference type="Proteomes" id="UP001054857">
    <property type="component" value="Unassembled WGS sequence"/>
</dbReference>
<dbReference type="EMBL" id="BMAR01000011">
    <property type="protein sequence ID" value="GFR45990.1"/>
    <property type="molecule type" value="Genomic_DNA"/>
</dbReference>
<dbReference type="GO" id="GO:0005930">
    <property type="term" value="C:axoneme"/>
    <property type="evidence" value="ECO:0007669"/>
    <property type="project" value="UniProtKB-SubCell"/>
</dbReference>
<protein>
    <submittedName>
        <fullName evidence="3">Uncharacterized protein</fullName>
    </submittedName>
</protein>
<evidence type="ECO:0000313" key="3">
    <source>
        <dbReference type="EMBL" id="GFR45990.1"/>
    </source>
</evidence>
<name>A0AAD3DQ36_9CHLO</name>
<organism evidence="3 4">
    <name type="scientific">Astrephomene gubernaculifera</name>
    <dbReference type="NCBI Taxonomy" id="47775"/>
    <lineage>
        <taxon>Eukaryota</taxon>
        <taxon>Viridiplantae</taxon>
        <taxon>Chlorophyta</taxon>
        <taxon>core chlorophytes</taxon>
        <taxon>Chlorophyceae</taxon>
        <taxon>CS clade</taxon>
        <taxon>Chlamydomonadales</taxon>
        <taxon>Astrephomenaceae</taxon>
        <taxon>Astrephomene</taxon>
    </lineage>
</organism>
<comment type="caution">
    <text evidence="3">The sequence shown here is derived from an EMBL/GenBank/DDBJ whole genome shotgun (WGS) entry which is preliminary data.</text>
</comment>
<feature type="non-terminal residue" evidence="3">
    <location>
        <position position="1"/>
    </location>
</feature>
<dbReference type="SUPFAM" id="SSF52047">
    <property type="entry name" value="RNI-like"/>
    <property type="match status" value="1"/>
</dbReference>
<dbReference type="AlphaFoldDB" id="A0AAD3DQ36"/>
<feature type="compositionally biased region" description="Low complexity" evidence="2">
    <location>
        <begin position="28"/>
        <end position="40"/>
    </location>
</feature>
<reference evidence="3 4" key="1">
    <citation type="journal article" date="2021" name="Sci. Rep.">
        <title>Genome sequencing of the multicellular alga Astrephomene provides insights into convergent evolution of germ-soma differentiation.</title>
        <authorList>
            <person name="Yamashita S."/>
            <person name="Yamamoto K."/>
            <person name="Matsuzaki R."/>
            <person name="Suzuki S."/>
            <person name="Yamaguchi H."/>
            <person name="Hirooka S."/>
            <person name="Minakuchi Y."/>
            <person name="Miyagishima S."/>
            <person name="Kawachi M."/>
            <person name="Toyoda A."/>
            <person name="Nozaki H."/>
        </authorList>
    </citation>
    <scope>NUCLEOTIDE SEQUENCE [LARGE SCALE GENOMIC DNA]</scope>
    <source>
        <strain evidence="3 4">NIES-4017</strain>
    </source>
</reference>
<feature type="non-terminal residue" evidence="3">
    <location>
        <position position="206"/>
    </location>
</feature>
<sequence>PHVLLAQQLGLALPGPAAGGGGGGIGANAGPSSPSPSSWGGRREPHLNFITQLTALQVLTIEPLSTRGLVFSCLGQLRALRALRLGGCIELSQEGLERVKRASLPQLRSLRMMGCQWGSVEPWSLLQSLPLLSPRLEQLELGAAPRLTAARLAGALRGLPGLRQVRLHGPDMSQQEAMQEPGLVSGDLRFLSCVAPSPASSAPTSP</sequence>
<evidence type="ECO:0000256" key="2">
    <source>
        <dbReference type="SAM" id="MobiDB-lite"/>
    </source>
</evidence>
<evidence type="ECO:0000313" key="4">
    <source>
        <dbReference type="Proteomes" id="UP001054857"/>
    </source>
</evidence>
<feature type="region of interest" description="Disordered" evidence="2">
    <location>
        <begin position="22"/>
        <end position="41"/>
    </location>
</feature>
<evidence type="ECO:0000256" key="1">
    <source>
        <dbReference type="ARBA" id="ARBA00004430"/>
    </source>
</evidence>
<proteinExistence type="predicted"/>
<dbReference type="InterPro" id="IPR032675">
    <property type="entry name" value="LRR_dom_sf"/>
</dbReference>
<keyword evidence="4" id="KW-1185">Reference proteome</keyword>
<comment type="subcellular location">
    <subcellularLocation>
        <location evidence="1">Cytoplasm</location>
        <location evidence="1">Cytoskeleton</location>
        <location evidence="1">Cilium axoneme</location>
    </subcellularLocation>
</comment>